<dbReference type="PANTHER" id="PTHR43939">
    <property type="entry name" value="COILED-COIL DOMAIN-CONTAINING PROTEIN 158"/>
    <property type="match status" value="1"/>
</dbReference>
<feature type="compositionally biased region" description="Polar residues" evidence="2">
    <location>
        <begin position="28"/>
        <end position="49"/>
    </location>
</feature>
<proteinExistence type="predicted"/>
<accession>A0A803LXT8</accession>
<evidence type="ECO:0000313" key="4">
    <source>
        <dbReference type="EnsemblPlants" id="AUR62020289-RA:cds"/>
    </source>
</evidence>
<feature type="coiled-coil region" evidence="1">
    <location>
        <begin position="735"/>
        <end position="762"/>
    </location>
</feature>
<evidence type="ECO:0000313" key="5">
    <source>
        <dbReference type="Proteomes" id="UP000596660"/>
    </source>
</evidence>
<organism evidence="4 5">
    <name type="scientific">Chenopodium quinoa</name>
    <name type="common">Quinoa</name>
    <dbReference type="NCBI Taxonomy" id="63459"/>
    <lineage>
        <taxon>Eukaryota</taxon>
        <taxon>Viridiplantae</taxon>
        <taxon>Streptophyta</taxon>
        <taxon>Embryophyta</taxon>
        <taxon>Tracheophyta</taxon>
        <taxon>Spermatophyta</taxon>
        <taxon>Magnoliopsida</taxon>
        <taxon>eudicotyledons</taxon>
        <taxon>Gunneridae</taxon>
        <taxon>Pentapetalae</taxon>
        <taxon>Caryophyllales</taxon>
        <taxon>Chenopodiaceae</taxon>
        <taxon>Chenopodioideae</taxon>
        <taxon>Atripliceae</taxon>
        <taxon>Chenopodium</taxon>
    </lineage>
</organism>
<dbReference type="OMA" id="GTGNMCK"/>
<feature type="transmembrane region" description="Helical" evidence="3">
    <location>
        <begin position="2692"/>
        <end position="2712"/>
    </location>
</feature>
<dbReference type="PANTHER" id="PTHR43939:SF50">
    <property type="entry name" value="NUCLEOPORIN"/>
    <property type="match status" value="1"/>
</dbReference>
<gene>
    <name evidence="4" type="primary">LOC110726908</name>
</gene>
<evidence type="ECO:0000256" key="1">
    <source>
        <dbReference type="SAM" id="Coils"/>
    </source>
</evidence>
<keyword evidence="3" id="KW-0812">Transmembrane</keyword>
<protein>
    <submittedName>
        <fullName evidence="4">Uncharacterized protein</fullName>
    </submittedName>
</protein>
<name>A0A803LXT8_CHEQI</name>
<keyword evidence="1" id="KW-0175">Coiled coil</keyword>
<dbReference type="Gramene" id="AUR62020289-RA">
    <property type="protein sequence ID" value="AUR62020289-RA:cds"/>
    <property type="gene ID" value="AUR62020289"/>
</dbReference>
<feature type="compositionally biased region" description="Polar residues" evidence="2">
    <location>
        <begin position="76"/>
        <end position="85"/>
    </location>
</feature>
<feature type="coiled-coil region" evidence="1">
    <location>
        <begin position="853"/>
        <end position="972"/>
    </location>
</feature>
<feature type="coiled-coil region" evidence="1">
    <location>
        <begin position="1953"/>
        <end position="2029"/>
    </location>
</feature>
<evidence type="ECO:0000256" key="3">
    <source>
        <dbReference type="SAM" id="Phobius"/>
    </source>
</evidence>
<keyword evidence="3" id="KW-1133">Transmembrane helix</keyword>
<feature type="coiled-coil region" evidence="1">
    <location>
        <begin position="1434"/>
        <end position="1461"/>
    </location>
</feature>
<feature type="coiled-coil region" evidence="1">
    <location>
        <begin position="1501"/>
        <end position="1535"/>
    </location>
</feature>
<feature type="region of interest" description="Disordered" evidence="2">
    <location>
        <begin position="235"/>
        <end position="260"/>
    </location>
</feature>
<feature type="coiled-coil region" evidence="1">
    <location>
        <begin position="2332"/>
        <end position="2474"/>
    </location>
</feature>
<dbReference type="SUPFAM" id="SSF46579">
    <property type="entry name" value="Prefoldin"/>
    <property type="match status" value="1"/>
</dbReference>
<dbReference type="Gene3D" id="1.20.5.340">
    <property type="match status" value="1"/>
</dbReference>
<reference evidence="4" key="2">
    <citation type="submission" date="2021-03" db="UniProtKB">
        <authorList>
            <consortium name="EnsemblPlants"/>
        </authorList>
    </citation>
    <scope>IDENTIFICATION</scope>
</reference>
<evidence type="ECO:0000256" key="2">
    <source>
        <dbReference type="SAM" id="MobiDB-lite"/>
    </source>
</evidence>
<feature type="coiled-coil region" evidence="1">
    <location>
        <begin position="1571"/>
        <end position="1640"/>
    </location>
</feature>
<reference evidence="4" key="1">
    <citation type="journal article" date="2017" name="Nature">
        <title>The genome of Chenopodium quinoa.</title>
        <authorList>
            <person name="Jarvis D.E."/>
            <person name="Ho Y.S."/>
            <person name="Lightfoot D.J."/>
            <person name="Schmoeckel S.M."/>
            <person name="Li B."/>
            <person name="Borm T.J.A."/>
            <person name="Ohyanagi H."/>
            <person name="Mineta K."/>
            <person name="Michell C.T."/>
            <person name="Saber N."/>
            <person name="Kharbatia N.M."/>
            <person name="Rupper R.R."/>
            <person name="Sharp A.R."/>
            <person name="Dally N."/>
            <person name="Boughton B.A."/>
            <person name="Woo Y.H."/>
            <person name="Gao G."/>
            <person name="Schijlen E.G.W.M."/>
            <person name="Guo X."/>
            <person name="Momin A.A."/>
            <person name="Negrao S."/>
            <person name="Al-Babili S."/>
            <person name="Gehring C."/>
            <person name="Roessner U."/>
            <person name="Jung C."/>
            <person name="Murphy K."/>
            <person name="Arold S.T."/>
            <person name="Gojobori T."/>
            <person name="van der Linden C.G."/>
            <person name="van Loo E.N."/>
            <person name="Jellen E.N."/>
            <person name="Maughan P.J."/>
            <person name="Tester M."/>
        </authorList>
    </citation>
    <scope>NUCLEOTIDE SEQUENCE [LARGE SCALE GENOMIC DNA]</scope>
    <source>
        <strain evidence="4">cv. PI 614886</strain>
    </source>
</reference>
<feature type="coiled-coil region" evidence="1">
    <location>
        <begin position="409"/>
        <end position="562"/>
    </location>
</feature>
<keyword evidence="3" id="KW-0472">Membrane</keyword>
<feature type="coiled-coil region" evidence="1">
    <location>
        <begin position="1757"/>
        <end position="1899"/>
    </location>
</feature>
<feature type="compositionally biased region" description="Polar residues" evidence="2">
    <location>
        <begin position="57"/>
        <end position="68"/>
    </location>
</feature>
<keyword evidence="5" id="KW-1185">Reference proteome</keyword>
<dbReference type="EnsemblPlants" id="AUR62020289-RA">
    <property type="protein sequence ID" value="AUR62020289-RA:cds"/>
    <property type="gene ID" value="AUR62020289"/>
</dbReference>
<feature type="coiled-coil region" evidence="1">
    <location>
        <begin position="1251"/>
        <end position="1337"/>
    </location>
</feature>
<sequence>MRNLCRENQLAQLMEISRSTSKADKSEQSNVDANLNTVADTTEAESSQVAGAEVESSAHSLDSTNDTQKPLKKSQDTSPDSQNYADSPGLVSAETALNHELGFNTSNEGEVEITCGAEGAGTSVSSESNTVHVDGLAPSSDSAPVAASDAKMVAVGSIEVKGMHEGDQDAENFDLKHCDKNVELKPDEFPPASNAITEKLITPNPEAELGISTAAVSGFRGDLETVEVSVPAETIPTHAELASPKELNSQSASDSRHFGSKENQAHFDQISVEGCDETNSLEGSSVIDGKSHKDVENSLVDSSGDQSLCSGVQGNFLDLVQLAEVLKGLSEGDFRYLIKSREITHLDNLAVPKNEMVALSETIQEQLYLANISKDLLYLQFLEKNEQQTDRDHEAPALTALLTDVQECNKSLSLELAQCRSELEVAISEKLSFQNVYHHAKEERVKFSAKVDELEIKLDESIMQISSLSADLANSKVLLEASQVENEKLLKSLELVSEQRNKFEEAMEQYSHENQKLSLDISSSSTQLDVLEQEITNLKITLASVTDERKKFEEEKEVLFHEKEMLSGDLADCRGMIATLQHENSGLNSSLAVLIEENKELKDHGDFLVQEFGKLSIELVVYQETVSMQHQEHVQLEAELREAVSRLELMAEENIALHSSLNIHKARIHETDTREIHSSVGIGSRTHFRTADTDSSAENFAKEDPEAASLSVASAAGDVSDASLCNIQSGSCEGALTIKGYLEEAEKMMQKLEKEVDSMHSHSVSLSRSSGKNTAPGVSKLIQAFETKASVDDQGPEESSLTESIGLLDPYFAAKKQISSLAGILQALAQNVEHVDALFMEESIRCKAAVVACGELEDEVEALKGVSNNLEARNIELEVFCEVMNQHAHDTEAKKTQLEDLCEVLERQYADSQMQNVELDKKLTDTQSTINVLQVQLKELRKSSVEVTSMFLNEVETMKREMRENILSVEREWNSAFAELVPMVQKLDTVVRSAAAYPLLCEVSHDMNVFDRFSISLNAACEVIQNCKSRLDAHDKLSSSYVEVEEKLHAVNEEHSLAIGLLQKFSADVANLLHVSVEQCEDSKVLHNENNQQGLLDVSYYEAIVAKLGNLLGDVLQLKESNNKLSSDLLKKVHEIEELNERCLNTEALPKLILDVKELLKIHDTEVNLDESPALSLQSLVLLLIQKFKELEKQASLSTNEANFRAVELDELQSYVESLNSLIIQQQNDVLVLRASLVQAKDGFDVMQAELLQKVKELEQSEQRVASVREKLSIAVAKGKGLVVQRDSLKQSLVEMSSELDKYSQELQLKDSRILEVEEKLKDYSEAGERMEALESELTYIRNSATALRESFLLKDSTLQRIEEILEDLELPDHFHSKDILEKVEWLGKTVAGNSLPPAEWDQRSSVGGGSYSDTGFVVTDGSKDDVQPTSNLDDDLRRKYEELQAKYYELAEQNDMLEQSLMERNILVQRWEEVLDRINTPTQIRSMEPEERIHWLGTAVSEADHHMRSLQQKIENLENYCESLSSDLEESQRRAYELETILHEKESALSEADVHTKSLQQKIDKFESYRVSLLTDLEESQRRISELESSLQSVIQDKETLSSSLVTSTSDREIALHTIEQYELELDSLRKEASVLQGNLAKNLENVDQMNQIDSALKRLQDLILDALQDSGTEDESSDVSNIQVLERLIVKLLNHDREVDVEGHDHKVGVQEHTLAHTAKALMVTNTENEHLYEKDVIDLDDSMSRSRVHEGQNVADLNRELAEALDEIVRLREESNLYMQKNQSVVSELEEVNKRQKELVELVNQEEQKSASLREKLNLAVRKGKSLVQQRDGLKQNIEEMTAEINRLKSTINSHESSLAESSQKISDLCLQIETFKAFEAENLSLKDRLLEAEQHLQQNRNTLSLVLSKLGEISAFGGNIFDDPLQKLEEIVKSFSDLQNSTASFELEAKKSKRSAELLLAELNEVQERNDGLQEELERAQVEIINLSKERDLANSAKVEALSHVDKLSDEREKQLAELERLNSSVNGVKKVFFDISTLSDDVFAKDLELLHNVRAQMESNVDVGTNSVSAKDQVGLVSVNSRFKDFWSRTSWGNKIPDSLDESAGFEVCEVIEQHLQQLTETIGDFKERLQSHSMSLRTEAEWLSAVVGTMLREIASQRNSLESIKGDNIRLESVGKEKDMEGVVFRRILSLLYEACISSIMEIENRKAQLIGENFSAEELRINLPALPTADGVNFSGVAVSSSEESVKLLADKLLGSVKDFVDFGIKGIEGQSKEMKSTIFDLQKELQEKDVQRERICMELVSQIKEAEATAAHCSRDLKSMTDYAHDLENKLDALGKDRSLLEQSVAELQEDCLSSTELGEKFKSLTGVVAAKEQEIEALMQALEEEENQMEALRSEIEKLEKALEQKNIDLENVEASRAKALKKLSVTVNKFDELHHMSEGLLSEIENLQTQLQDRDAEVSFLRQEVTRCTNDVLEVTKMTKERSSSELHDFLTWLNSSFSGVLKHNVHAVDGNVSPQDEYKEHVQRDITSIISELEDLRLAAQSKDTLLQAERNKMEELLHTKAALEASLHEKELHLKSLQGVGVSGLGTSEIVEVEPAVNKWTSPAPSQVRSLRKVNNDQVSIAIDADAENSGRIEDEDDDKVHGFKSLTTSRFVPRFTRPVSDMIDGLWVSCDRTLMRQPAFRLGIMIYWAVLHALLASLIV</sequence>
<feature type="region of interest" description="Disordered" evidence="2">
    <location>
        <begin position="17"/>
        <end position="88"/>
    </location>
</feature>
<dbReference type="Proteomes" id="UP000596660">
    <property type="component" value="Unplaced"/>
</dbReference>